<keyword evidence="2" id="KW-1185">Reference proteome</keyword>
<dbReference type="OrthoDB" id="2063617at2"/>
<dbReference type="InterPro" id="IPR049254">
    <property type="entry name" value="Phage_tail_terminator"/>
</dbReference>
<reference evidence="1 2" key="1">
    <citation type="submission" date="2019-03" db="EMBL/GenBank/DDBJ databases">
        <title>Genomic Encyclopedia of Type Strains, Phase IV (KMG-IV): sequencing the most valuable type-strain genomes for metagenomic binning, comparative biology and taxonomic classification.</title>
        <authorList>
            <person name="Goeker M."/>
        </authorList>
    </citation>
    <scope>NUCLEOTIDE SEQUENCE [LARGE SCALE GENOMIC DNA]</scope>
    <source>
        <strain evidence="1 2">DSM 102940</strain>
    </source>
</reference>
<dbReference type="RefSeq" id="WP_132247496.1">
    <property type="nucleotide sequence ID" value="NZ_SLWV01000031.1"/>
</dbReference>
<sequence>MITLKDIKIAINSLISANFTAEINSRDIEEGFKRPSFFVEFDNSKRSPTGEEQINRKLTVRTYFFPSNRYKHSIEILEIQEKLEEVFDIKLKVLDRYFNIDEVETVVSDGVLQFYFDIQYEEGRDIPDADLMENLYIKEE</sequence>
<gene>
    <name evidence="1" type="ORF">EV214_13127</name>
</gene>
<name>A0A4R2K805_9FIRM</name>
<accession>A0A4R2K805</accession>
<dbReference type="EMBL" id="SLWV01000031">
    <property type="protein sequence ID" value="TCO69503.1"/>
    <property type="molecule type" value="Genomic_DNA"/>
</dbReference>
<evidence type="ECO:0000313" key="1">
    <source>
        <dbReference type="EMBL" id="TCO69503.1"/>
    </source>
</evidence>
<protein>
    <submittedName>
        <fullName evidence="1">Uncharacterized protein</fullName>
    </submittedName>
</protein>
<evidence type="ECO:0000313" key="2">
    <source>
        <dbReference type="Proteomes" id="UP000294919"/>
    </source>
</evidence>
<dbReference type="AlphaFoldDB" id="A0A4R2K805"/>
<organism evidence="1 2">
    <name type="scientific">Marinisporobacter balticus</name>
    <dbReference type="NCBI Taxonomy" id="2018667"/>
    <lineage>
        <taxon>Bacteria</taxon>
        <taxon>Bacillati</taxon>
        <taxon>Bacillota</taxon>
        <taxon>Clostridia</taxon>
        <taxon>Peptostreptococcales</taxon>
        <taxon>Thermotaleaceae</taxon>
        <taxon>Marinisporobacter</taxon>
    </lineage>
</organism>
<dbReference type="Proteomes" id="UP000294919">
    <property type="component" value="Unassembled WGS sequence"/>
</dbReference>
<proteinExistence type="predicted"/>
<dbReference type="Pfam" id="PF20765">
    <property type="entry name" value="Phage_tail_terminator_8"/>
    <property type="match status" value="1"/>
</dbReference>
<comment type="caution">
    <text evidence="1">The sequence shown here is derived from an EMBL/GenBank/DDBJ whole genome shotgun (WGS) entry which is preliminary data.</text>
</comment>